<dbReference type="PANTHER" id="PTHR43752:SF2">
    <property type="entry name" value="BNR_ASP-BOX REPEAT FAMILY PROTEIN"/>
    <property type="match status" value="1"/>
</dbReference>
<dbReference type="InterPro" id="IPR036278">
    <property type="entry name" value="Sialidase_sf"/>
</dbReference>
<feature type="signal peptide" evidence="1">
    <location>
        <begin position="1"/>
        <end position="24"/>
    </location>
</feature>
<proteinExistence type="predicted"/>
<dbReference type="Gene3D" id="2.120.10.10">
    <property type="match status" value="1"/>
</dbReference>
<dbReference type="Pfam" id="PF13088">
    <property type="entry name" value="BNR_2"/>
    <property type="match status" value="1"/>
</dbReference>
<evidence type="ECO:0000256" key="1">
    <source>
        <dbReference type="SAM" id="SignalP"/>
    </source>
</evidence>
<feature type="domain" description="Sialidase" evidence="2">
    <location>
        <begin position="56"/>
        <end position="374"/>
    </location>
</feature>
<evidence type="ECO:0000313" key="4">
    <source>
        <dbReference type="Proteomes" id="UP000664317"/>
    </source>
</evidence>
<reference evidence="3 4" key="1">
    <citation type="submission" date="2021-03" db="EMBL/GenBank/DDBJ databases">
        <title>novel species isolated from a fishpond in China.</title>
        <authorList>
            <person name="Lu H."/>
            <person name="Cai Z."/>
        </authorList>
    </citation>
    <scope>NUCLEOTIDE SEQUENCE [LARGE SCALE GENOMIC DNA]</scope>
    <source>
        <strain evidence="3 4">H41</strain>
    </source>
</reference>
<organism evidence="3 4">
    <name type="scientific">Algoriphagus oliviformis</name>
    <dbReference type="NCBI Taxonomy" id="2811231"/>
    <lineage>
        <taxon>Bacteria</taxon>
        <taxon>Pseudomonadati</taxon>
        <taxon>Bacteroidota</taxon>
        <taxon>Cytophagia</taxon>
        <taxon>Cytophagales</taxon>
        <taxon>Cyclobacteriaceae</taxon>
        <taxon>Algoriphagus</taxon>
    </lineage>
</organism>
<evidence type="ECO:0000259" key="2">
    <source>
        <dbReference type="Pfam" id="PF13088"/>
    </source>
</evidence>
<gene>
    <name evidence="3" type="ORF">J0A68_22145</name>
</gene>
<dbReference type="InterPro" id="IPR011040">
    <property type="entry name" value="Sialidase"/>
</dbReference>
<feature type="chain" id="PRO_5045638842" evidence="1">
    <location>
        <begin position="25"/>
        <end position="397"/>
    </location>
</feature>
<dbReference type="EMBL" id="JAFKCT010000018">
    <property type="protein sequence ID" value="MBN7813674.1"/>
    <property type="molecule type" value="Genomic_DNA"/>
</dbReference>
<dbReference type="SUPFAM" id="SSF50939">
    <property type="entry name" value="Sialidases"/>
    <property type="match status" value="1"/>
</dbReference>
<keyword evidence="1" id="KW-0732">Signal</keyword>
<keyword evidence="4" id="KW-1185">Reference proteome</keyword>
<evidence type="ECO:0000313" key="3">
    <source>
        <dbReference type="EMBL" id="MBN7813674.1"/>
    </source>
</evidence>
<dbReference type="RefSeq" id="WP_206580447.1">
    <property type="nucleotide sequence ID" value="NZ_JAFKCT010000018.1"/>
</dbReference>
<dbReference type="CDD" id="cd15482">
    <property type="entry name" value="Sialidase_non-viral"/>
    <property type="match status" value="1"/>
</dbReference>
<dbReference type="Proteomes" id="UP000664317">
    <property type="component" value="Unassembled WGS sequence"/>
</dbReference>
<dbReference type="PANTHER" id="PTHR43752">
    <property type="entry name" value="BNR/ASP-BOX REPEAT FAMILY PROTEIN"/>
    <property type="match status" value="1"/>
</dbReference>
<comment type="caution">
    <text evidence="3">The sequence shown here is derived from an EMBL/GenBank/DDBJ whole genome shotgun (WGS) entry which is preliminary data.</text>
</comment>
<accession>A0ABS3CAV4</accession>
<name>A0ABS3CAV4_9BACT</name>
<sequence>MKLENLLISLLFTSLLLPSGGKLAAQTIVQTEVSQEIFAPQAEHAHGSSIVALPNGDLLAAWFQGSGERTADDVRILGARKAKGSDSWSSSFLMADTPGIPDCNPVLFLNSKNELTLAWIAVLGNQWEHSILRTRKSKNFNQAGAPIWNWQDNILLKPGEEFVTEVQAKLKELPDTHHGWSAYAPDYDKLTVEASKNSKYRSIGWMTRIKPLVLGEKIILPLYSDGFNLSLMAISEDDGETWRPSLPLVGRGPIQPALAQRENGDIVAMLRDSGDGPNFIQKSLSTDGGQSWSAATKTQLPNTASVELLKLADGRWILVGNDIHDGRYQLALWVSSDEGENWSSQPLYLEHDLGKKGGFSYPSLIQDSTGTIHLTYSAHQPGGKTIVYKRINPESLK</sequence>
<protein>
    <submittedName>
        <fullName evidence="3">Exo-alpha-sialidase</fullName>
    </submittedName>
</protein>